<keyword evidence="4" id="KW-0408">Iron</keyword>
<dbReference type="InterPro" id="IPR017900">
    <property type="entry name" value="4Fe4S_Fe_S_CS"/>
</dbReference>
<dbReference type="KEGG" id="sulg:FJR48_08350"/>
<evidence type="ECO:0000256" key="4">
    <source>
        <dbReference type="ARBA" id="ARBA00023004"/>
    </source>
</evidence>
<dbReference type="AlphaFoldDB" id="A0A5P8P293"/>
<dbReference type="EMBL" id="CP043617">
    <property type="protein sequence ID" value="QFR49741.1"/>
    <property type="molecule type" value="Genomic_DNA"/>
</dbReference>
<evidence type="ECO:0000256" key="5">
    <source>
        <dbReference type="ARBA" id="ARBA00023014"/>
    </source>
</evidence>
<dbReference type="CDD" id="cd10564">
    <property type="entry name" value="NapF_like"/>
    <property type="match status" value="1"/>
</dbReference>
<keyword evidence="2" id="KW-0479">Metal-binding</keyword>
<keyword evidence="5" id="KW-0411">Iron-sulfur</keyword>
<keyword evidence="1" id="KW-0004">4Fe-4S</keyword>
<gene>
    <name evidence="7" type="ORF">FJR48_08350</name>
</gene>
<dbReference type="GO" id="GO:0046872">
    <property type="term" value="F:metal ion binding"/>
    <property type="evidence" value="ECO:0007669"/>
    <property type="project" value="UniProtKB-KW"/>
</dbReference>
<dbReference type="Pfam" id="PF00037">
    <property type="entry name" value="Fer4"/>
    <property type="match status" value="1"/>
</dbReference>
<protein>
    <submittedName>
        <fullName evidence="7">Ferredoxin-type protein NapF</fullName>
    </submittedName>
</protein>
<dbReference type="OrthoDB" id="9800445at2"/>
<dbReference type="RefSeq" id="WP_152307688.1">
    <property type="nucleotide sequence ID" value="NZ_CP043617.1"/>
</dbReference>
<evidence type="ECO:0000313" key="8">
    <source>
        <dbReference type="Proteomes" id="UP000326944"/>
    </source>
</evidence>
<dbReference type="Gene3D" id="3.30.70.20">
    <property type="match status" value="2"/>
</dbReference>
<reference evidence="7 8" key="1">
    <citation type="submission" date="2019-09" db="EMBL/GenBank/DDBJ databases">
        <title>Sulfurimonas gotlandica sp. nov., a chemoautotrophic and psychrotolerant epsilonproteobacterium isolated from a pelagic redoxcline, and an emended description of the genus Sulfurimonas.</title>
        <authorList>
            <person name="Wang S."/>
            <person name="Jiang L."/>
            <person name="Shao S."/>
        </authorList>
    </citation>
    <scope>NUCLEOTIDE SEQUENCE [LARGE SCALE GENOMIC DNA]</scope>
    <source>
        <strain evidence="7 8">GYSZ_1</strain>
    </source>
</reference>
<keyword evidence="8" id="KW-1185">Reference proteome</keyword>
<evidence type="ECO:0000259" key="6">
    <source>
        <dbReference type="PROSITE" id="PS51379"/>
    </source>
</evidence>
<proteinExistence type="predicted"/>
<evidence type="ECO:0000313" key="7">
    <source>
        <dbReference type="EMBL" id="QFR49741.1"/>
    </source>
</evidence>
<dbReference type="PROSITE" id="PS00198">
    <property type="entry name" value="4FE4S_FER_1"/>
    <property type="match status" value="1"/>
</dbReference>
<accession>A0A5P8P293</accession>
<dbReference type="GO" id="GO:0051539">
    <property type="term" value="F:4 iron, 4 sulfur cluster binding"/>
    <property type="evidence" value="ECO:0007669"/>
    <property type="project" value="UniProtKB-KW"/>
</dbReference>
<feature type="domain" description="4Fe-4S ferredoxin-type" evidence="6">
    <location>
        <begin position="65"/>
        <end position="94"/>
    </location>
</feature>
<dbReference type="SUPFAM" id="SSF54862">
    <property type="entry name" value="4Fe-4S ferredoxins"/>
    <property type="match status" value="1"/>
</dbReference>
<evidence type="ECO:0000256" key="1">
    <source>
        <dbReference type="ARBA" id="ARBA00022485"/>
    </source>
</evidence>
<dbReference type="PANTHER" id="PTHR43122:SF1">
    <property type="entry name" value="IRON-SULFUR-BINDING PROTEIN"/>
    <property type="match status" value="1"/>
</dbReference>
<feature type="domain" description="4Fe-4S ferredoxin-type" evidence="6">
    <location>
        <begin position="134"/>
        <end position="162"/>
    </location>
</feature>
<evidence type="ECO:0000256" key="2">
    <source>
        <dbReference type="ARBA" id="ARBA00022723"/>
    </source>
</evidence>
<dbReference type="PANTHER" id="PTHR43122">
    <property type="entry name" value="FERREDOXIN SUBUNIT OF PYRUVATE:FLAVODOXIN OXIDOREDUCTASE-RELATED"/>
    <property type="match status" value="1"/>
</dbReference>
<dbReference type="Proteomes" id="UP000326944">
    <property type="component" value="Chromosome"/>
</dbReference>
<name>A0A5P8P293_9BACT</name>
<dbReference type="InterPro" id="IPR017896">
    <property type="entry name" value="4Fe4S_Fe-S-bd"/>
</dbReference>
<organism evidence="7 8">
    <name type="scientific">Sulfurimonas lithotrophica</name>
    <dbReference type="NCBI Taxonomy" id="2590022"/>
    <lineage>
        <taxon>Bacteria</taxon>
        <taxon>Pseudomonadati</taxon>
        <taxon>Campylobacterota</taxon>
        <taxon>Epsilonproteobacteria</taxon>
        <taxon>Campylobacterales</taxon>
        <taxon>Sulfurimonadaceae</taxon>
        <taxon>Sulfurimonas</taxon>
    </lineage>
</organism>
<dbReference type="InterPro" id="IPR004496">
    <property type="entry name" value="NapF"/>
</dbReference>
<sequence>MERRELFSSIGASLKGEAPEKKTSFLRPPYFKDEALFRNECHKCTSKCDTVCEEEIIKISEDGSPYIVFNQNGCTFCDECVKACEFGVLNIEDKQNINAIITINQDKCLSWNHTMCFSCKDPCLDRAIDFKAMFMAEINDRCTSCGFCINRCPVDAIEVKVKNA</sequence>
<dbReference type="PROSITE" id="PS51379">
    <property type="entry name" value="4FE4S_FER_2"/>
    <property type="match status" value="2"/>
</dbReference>
<keyword evidence="3" id="KW-0677">Repeat</keyword>
<evidence type="ECO:0000256" key="3">
    <source>
        <dbReference type="ARBA" id="ARBA00022737"/>
    </source>
</evidence>